<dbReference type="Proteomes" id="UP000563524">
    <property type="component" value="Unassembled WGS sequence"/>
</dbReference>
<dbReference type="Gene3D" id="3.20.20.70">
    <property type="entry name" value="Aldolase class I"/>
    <property type="match status" value="1"/>
</dbReference>
<dbReference type="Gene3D" id="2.60.40.1180">
    <property type="entry name" value="Golgi alpha-mannosidase II"/>
    <property type="match status" value="1"/>
</dbReference>
<evidence type="ECO:0000259" key="11">
    <source>
        <dbReference type="Pfam" id="PF17801"/>
    </source>
</evidence>
<dbReference type="InterPro" id="IPR000111">
    <property type="entry name" value="Glyco_hydro_27/36_CS"/>
</dbReference>
<evidence type="ECO:0000256" key="7">
    <source>
        <dbReference type="ARBA" id="ARBA00023295"/>
    </source>
</evidence>
<dbReference type="FunFam" id="3.20.20.70:FF:000202">
    <property type="entry name" value="Alpha-galactosidase"/>
    <property type="match status" value="1"/>
</dbReference>
<reference evidence="12 13" key="1">
    <citation type="submission" date="2020-08" db="EMBL/GenBank/DDBJ databases">
        <title>Genomic Encyclopedia of Type Strains, Phase IV (KMG-IV): sequencing the most valuable type-strain genomes for metagenomic binning, comparative biology and taxonomic classification.</title>
        <authorList>
            <person name="Goeker M."/>
        </authorList>
    </citation>
    <scope>NUCLEOTIDE SEQUENCE [LARGE SCALE GENOMIC DNA]</scope>
    <source>
        <strain evidence="12 13">DSM 102850</strain>
    </source>
</reference>
<dbReference type="PANTHER" id="PTHR11452">
    <property type="entry name" value="ALPHA-GALACTOSIDASE/ALPHA-N-ACETYLGALACTOSAMINIDASE"/>
    <property type="match status" value="1"/>
</dbReference>
<dbReference type="GO" id="GO:0004557">
    <property type="term" value="F:alpha-galactosidase activity"/>
    <property type="evidence" value="ECO:0007669"/>
    <property type="project" value="UniProtKB-EC"/>
</dbReference>
<sequence>MMRTTTTLASAMALLLAASPAAAQKFDGLADTPPMGWNSWNHFGCQIDEDLIKETADAMARNGMRDAGYEYVNIDDCWHGERDEDGFIQPDPERFPSGMKALADYVHERGLKLGIYSDAGAKTCAGYPGSQGYEYQDAMQYARWGIDYLKYDWCNTGEGGAQRNPVEAYTTMRDALYAAGRPIVLSICEWGDNEPWMWGEEIGHLWRTTGDIINCWDCEVGHGNWSSFGIMNILDKQDGLREYAGPGHWNDPDMMEVGNLSTPAEDRAHFTMWAMLAAPLIAGTDIRDVSDSLRTTLTNEEIIAVDQDPLGIQGYAHKKTADVEIWVKPLMDGDWAMTILNRSDEPQDFEYDFMNEYAFEDALTGRRTAFEKEVYDVRDLWAGEDLADTSRPIRKRLPVHDVLALRLTPTGPMPTRQENEIEPDPGSAKQE</sequence>
<organism evidence="12 13">
    <name type="scientific">Parvularcula dongshanensis</name>
    <dbReference type="NCBI Taxonomy" id="1173995"/>
    <lineage>
        <taxon>Bacteria</taxon>
        <taxon>Pseudomonadati</taxon>
        <taxon>Pseudomonadota</taxon>
        <taxon>Alphaproteobacteria</taxon>
        <taxon>Parvularculales</taxon>
        <taxon>Parvularculaceae</taxon>
        <taxon>Parvularcula</taxon>
    </lineage>
</organism>
<keyword evidence="7 8" id="KW-0326">Glycosidase</keyword>
<feature type="region of interest" description="Disordered" evidence="9">
    <location>
        <begin position="407"/>
        <end position="431"/>
    </location>
</feature>
<comment type="similarity">
    <text evidence="2 8">Belongs to the glycosyl hydrolase 27 family.</text>
</comment>
<name>A0A840I891_9PROT</name>
<feature type="chain" id="PRO_5032953496" description="Alpha-galactosidase" evidence="10">
    <location>
        <begin position="24"/>
        <end position="431"/>
    </location>
</feature>
<dbReference type="InterPro" id="IPR013785">
    <property type="entry name" value="Aldolase_TIM"/>
</dbReference>
<gene>
    <name evidence="12" type="ORF">GGQ59_002926</name>
</gene>
<evidence type="ECO:0000256" key="9">
    <source>
        <dbReference type="SAM" id="MobiDB-lite"/>
    </source>
</evidence>
<comment type="catalytic activity">
    <reaction evidence="1 8">
        <text>Hydrolysis of terminal, non-reducing alpha-D-galactose residues in alpha-D-galactosides, including galactose oligosaccharides, galactomannans and galactolipids.</text>
        <dbReference type="EC" id="3.2.1.22"/>
    </reaction>
</comment>
<comment type="caution">
    <text evidence="12">The sequence shown here is derived from an EMBL/GenBank/DDBJ whole genome shotgun (WGS) entry which is preliminary data.</text>
</comment>
<dbReference type="EC" id="3.2.1.22" evidence="3 8"/>
<dbReference type="InterPro" id="IPR002241">
    <property type="entry name" value="Glyco_hydro_27"/>
</dbReference>
<dbReference type="SUPFAM" id="SSF51011">
    <property type="entry name" value="Glycosyl hydrolase domain"/>
    <property type="match status" value="1"/>
</dbReference>
<proteinExistence type="inferred from homology"/>
<keyword evidence="13" id="KW-1185">Reference proteome</keyword>
<protein>
    <recommendedName>
        <fullName evidence="3 8">Alpha-galactosidase</fullName>
        <ecNumber evidence="3 8">3.2.1.22</ecNumber>
    </recommendedName>
    <alternativeName>
        <fullName evidence="8">Melibiase</fullName>
    </alternativeName>
</protein>
<dbReference type="InterPro" id="IPR013780">
    <property type="entry name" value="Glyco_hydro_b"/>
</dbReference>
<dbReference type="InterPro" id="IPR017853">
    <property type="entry name" value="GH"/>
</dbReference>
<dbReference type="Pfam" id="PF17801">
    <property type="entry name" value="Melibiase_C"/>
    <property type="match status" value="1"/>
</dbReference>
<evidence type="ECO:0000256" key="5">
    <source>
        <dbReference type="ARBA" id="ARBA00022801"/>
    </source>
</evidence>
<dbReference type="PROSITE" id="PS00512">
    <property type="entry name" value="ALPHA_GALACTOSIDASE"/>
    <property type="match status" value="1"/>
</dbReference>
<evidence type="ECO:0000313" key="12">
    <source>
        <dbReference type="EMBL" id="MBB4660374.1"/>
    </source>
</evidence>
<evidence type="ECO:0000256" key="3">
    <source>
        <dbReference type="ARBA" id="ARBA00012755"/>
    </source>
</evidence>
<accession>A0A840I891</accession>
<keyword evidence="4 10" id="KW-0732">Signal</keyword>
<keyword evidence="6 8" id="KW-1015">Disulfide bond</keyword>
<dbReference type="AlphaFoldDB" id="A0A840I891"/>
<feature type="signal peptide" evidence="10">
    <location>
        <begin position="1"/>
        <end position="23"/>
    </location>
</feature>
<dbReference type="EMBL" id="JACHOB010000009">
    <property type="protein sequence ID" value="MBB4660374.1"/>
    <property type="molecule type" value="Genomic_DNA"/>
</dbReference>
<evidence type="ECO:0000256" key="2">
    <source>
        <dbReference type="ARBA" id="ARBA00009743"/>
    </source>
</evidence>
<evidence type="ECO:0000256" key="10">
    <source>
        <dbReference type="SAM" id="SignalP"/>
    </source>
</evidence>
<evidence type="ECO:0000256" key="6">
    <source>
        <dbReference type="ARBA" id="ARBA00023157"/>
    </source>
</evidence>
<keyword evidence="5 8" id="KW-0378">Hydrolase</keyword>
<dbReference type="Pfam" id="PF16499">
    <property type="entry name" value="Melibiase_2"/>
    <property type="match status" value="1"/>
</dbReference>
<evidence type="ECO:0000256" key="4">
    <source>
        <dbReference type="ARBA" id="ARBA00022729"/>
    </source>
</evidence>
<evidence type="ECO:0000256" key="8">
    <source>
        <dbReference type="RuleBase" id="RU361168"/>
    </source>
</evidence>
<dbReference type="SUPFAM" id="SSF51445">
    <property type="entry name" value="(Trans)glycosidases"/>
    <property type="match status" value="1"/>
</dbReference>
<dbReference type="PANTHER" id="PTHR11452:SF75">
    <property type="entry name" value="ALPHA-GALACTOSIDASE MEL1"/>
    <property type="match status" value="1"/>
</dbReference>
<dbReference type="PRINTS" id="PR00740">
    <property type="entry name" value="GLHYDRLASE27"/>
</dbReference>
<evidence type="ECO:0000313" key="13">
    <source>
        <dbReference type="Proteomes" id="UP000563524"/>
    </source>
</evidence>
<dbReference type="InterPro" id="IPR041233">
    <property type="entry name" value="Melibiase_C"/>
</dbReference>
<dbReference type="CDD" id="cd14792">
    <property type="entry name" value="GH27"/>
    <property type="match status" value="1"/>
</dbReference>
<dbReference type="GO" id="GO:0016052">
    <property type="term" value="P:carbohydrate catabolic process"/>
    <property type="evidence" value="ECO:0007669"/>
    <property type="project" value="UniProtKB-ARBA"/>
</dbReference>
<feature type="domain" description="Alpha galactosidase C-terminal" evidence="11">
    <location>
        <begin position="321"/>
        <end position="407"/>
    </location>
</feature>
<evidence type="ECO:0000256" key="1">
    <source>
        <dbReference type="ARBA" id="ARBA00001255"/>
    </source>
</evidence>